<feature type="binding site" evidence="2">
    <location>
        <begin position="227"/>
        <end position="230"/>
    </location>
    <ligand>
        <name>dihydroxyacetone phosphate</name>
        <dbReference type="ChEBI" id="CHEBI:57642"/>
    </ligand>
</feature>
<evidence type="ECO:0000256" key="1">
    <source>
        <dbReference type="PIRSR" id="PIRSR001359-1"/>
    </source>
</evidence>
<dbReference type="InterPro" id="IPR050246">
    <property type="entry name" value="Class_II_FBP_aldolase"/>
</dbReference>
<dbReference type="EMBL" id="FOTS01000037">
    <property type="protein sequence ID" value="SFM05991.1"/>
    <property type="molecule type" value="Genomic_DNA"/>
</dbReference>
<feature type="binding site" evidence="3">
    <location>
        <position position="133"/>
    </location>
    <ligand>
        <name>Zn(2+)</name>
        <dbReference type="ChEBI" id="CHEBI:29105"/>
        <label>2</label>
    </ligand>
</feature>
<dbReference type="AlphaFoldDB" id="A0A1I4MRN6"/>
<dbReference type="GO" id="GO:0009025">
    <property type="term" value="F:tagatose-bisphosphate aldolase activity"/>
    <property type="evidence" value="ECO:0007669"/>
    <property type="project" value="TreeGrafter"/>
</dbReference>
<protein>
    <submittedName>
        <fullName evidence="4">Fructose-bisphosphate aldolase, class II</fullName>
    </submittedName>
</protein>
<dbReference type="InterPro" id="IPR000771">
    <property type="entry name" value="FBA_II"/>
</dbReference>
<sequence length="298" mass="32731">MLVNTSQMLAMAKKYKYGIAQANAWDLQSLRAIIRASQNCTCPIIVGLAEIHFKYISPEELAQLASLYASKMQTPLALHLDHGMSYETIVKAIRSGFTSVMIDASGLPYEENVKITSEIVKLGHACNVTVEAELGHVGIGLEYNDSNADFFTNPKQAKDFVDRTGIDSLAVAIGTAHGEYNGIPRLDFDRLIEIAKMVDVPLVLHGGSGTGDDLLYKAVKSGISKVNICTDLMNKAASEVQKQQKNLNYADLGIIGEEAIIQCLEHYFEIFECVGRAGDVQYVRRFQMIEADDEKGFA</sequence>
<gene>
    <name evidence="4" type="ORF">SAMN04490355_10374</name>
</gene>
<dbReference type="GO" id="GO:0008270">
    <property type="term" value="F:zinc ion binding"/>
    <property type="evidence" value="ECO:0007669"/>
    <property type="project" value="InterPro"/>
</dbReference>
<dbReference type="Gene3D" id="3.20.20.70">
    <property type="entry name" value="Aldolase class I"/>
    <property type="match status" value="1"/>
</dbReference>
<organism evidence="4 5">
    <name type="scientific">Pelosinus propionicus DSM 13327</name>
    <dbReference type="NCBI Taxonomy" id="1123291"/>
    <lineage>
        <taxon>Bacteria</taxon>
        <taxon>Bacillati</taxon>
        <taxon>Bacillota</taxon>
        <taxon>Negativicutes</taxon>
        <taxon>Selenomonadales</taxon>
        <taxon>Sporomusaceae</taxon>
        <taxon>Pelosinus</taxon>
    </lineage>
</organism>
<comment type="cofactor">
    <cofactor evidence="3">
        <name>Zn(2+)</name>
        <dbReference type="ChEBI" id="CHEBI:29105"/>
    </cofactor>
    <text evidence="3">Binds 2 Zn(2+) ions per subunit. One is catalytic and the other provides a structural contribution.</text>
</comment>
<dbReference type="GO" id="GO:0005975">
    <property type="term" value="P:carbohydrate metabolic process"/>
    <property type="evidence" value="ECO:0007669"/>
    <property type="project" value="InterPro"/>
</dbReference>
<feature type="binding site" evidence="3">
    <location>
        <position position="103"/>
    </location>
    <ligand>
        <name>Zn(2+)</name>
        <dbReference type="ChEBI" id="CHEBI:29105"/>
        <label>2</label>
    </ligand>
</feature>
<dbReference type="SUPFAM" id="SSF51569">
    <property type="entry name" value="Aldolase"/>
    <property type="match status" value="1"/>
</dbReference>
<evidence type="ECO:0000256" key="2">
    <source>
        <dbReference type="PIRSR" id="PIRSR001359-2"/>
    </source>
</evidence>
<dbReference type="CDD" id="cd00947">
    <property type="entry name" value="TBP_aldolase_IIB"/>
    <property type="match status" value="1"/>
</dbReference>
<feature type="binding site" evidence="2">
    <location>
        <position position="178"/>
    </location>
    <ligand>
        <name>dihydroxyacetone phosphate</name>
        <dbReference type="ChEBI" id="CHEBI:57642"/>
    </ligand>
</feature>
<dbReference type="PANTHER" id="PTHR30304:SF0">
    <property type="entry name" value="D-TAGATOSE-1,6-BISPHOSPHATE ALDOLASE SUBUNIT GATY-RELATED"/>
    <property type="match status" value="1"/>
</dbReference>
<dbReference type="Proteomes" id="UP000199520">
    <property type="component" value="Unassembled WGS sequence"/>
</dbReference>
<evidence type="ECO:0000256" key="3">
    <source>
        <dbReference type="PIRSR" id="PIRSR001359-3"/>
    </source>
</evidence>
<dbReference type="GO" id="GO:0005829">
    <property type="term" value="C:cytosol"/>
    <property type="evidence" value="ECO:0007669"/>
    <property type="project" value="TreeGrafter"/>
</dbReference>
<dbReference type="PIRSF" id="PIRSF001359">
    <property type="entry name" value="F_bP_aldolase_II"/>
    <property type="match status" value="1"/>
</dbReference>
<feature type="binding site" evidence="3">
    <location>
        <position position="177"/>
    </location>
    <ligand>
        <name>Zn(2+)</name>
        <dbReference type="ChEBI" id="CHEBI:29105"/>
        <label>1</label>
        <note>catalytic</note>
    </ligand>
</feature>
<evidence type="ECO:0000313" key="5">
    <source>
        <dbReference type="Proteomes" id="UP000199520"/>
    </source>
</evidence>
<proteinExistence type="predicted"/>
<dbReference type="NCBIfam" id="TIGR00167">
    <property type="entry name" value="cbbA"/>
    <property type="match status" value="1"/>
</dbReference>
<feature type="binding site" evidence="2">
    <location>
        <begin position="206"/>
        <end position="208"/>
    </location>
    <ligand>
        <name>dihydroxyacetone phosphate</name>
        <dbReference type="ChEBI" id="CHEBI:57642"/>
    </ligand>
</feature>
<dbReference type="STRING" id="1123291.SAMN04490355_10374"/>
<dbReference type="PANTHER" id="PTHR30304">
    <property type="entry name" value="D-TAGATOSE-1,6-BISPHOSPHATE ALDOLASE"/>
    <property type="match status" value="1"/>
</dbReference>
<keyword evidence="3" id="KW-0479">Metal-binding</keyword>
<dbReference type="InterPro" id="IPR013785">
    <property type="entry name" value="Aldolase_TIM"/>
</dbReference>
<dbReference type="RefSeq" id="WP_175490604.1">
    <property type="nucleotide sequence ID" value="NZ_FOTS01000037.1"/>
</dbReference>
<keyword evidence="5" id="KW-1185">Reference proteome</keyword>
<accession>A0A1I4MRN6</accession>
<dbReference type="Pfam" id="PF01116">
    <property type="entry name" value="F_bP_aldolase"/>
    <property type="match status" value="1"/>
</dbReference>
<feature type="binding site" evidence="3">
    <location>
        <position position="82"/>
    </location>
    <ligand>
        <name>Zn(2+)</name>
        <dbReference type="ChEBI" id="CHEBI:29105"/>
        <label>1</label>
        <note>catalytic</note>
    </ligand>
</feature>
<evidence type="ECO:0000313" key="4">
    <source>
        <dbReference type="EMBL" id="SFM05991.1"/>
    </source>
</evidence>
<feature type="binding site" evidence="3">
    <location>
        <position position="205"/>
    </location>
    <ligand>
        <name>Zn(2+)</name>
        <dbReference type="ChEBI" id="CHEBI:29105"/>
        <label>1</label>
        <note>catalytic</note>
    </ligand>
</feature>
<feature type="active site" description="Proton donor" evidence="1">
    <location>
        <position position="81"/>
    </location>
</feature>
<reference evidence="5" key="1">
    <citation type="submission" date="2016-10" db="EMBL/GenBank/DDBJ databases">
        <authorList>
            <person name="Varghese N."/>
            <person name="Submissions S."/>
        </authorList>
    </citation>
    <scope>NUCLEOTIDE SEQUENCE [LARGE SCALE GENOMIC DNA]</scope>
    <source>
        <strain evidence="5">DSM 13327</strain>
    </source>
</reference>
<keyword evidence="3" id="KW-0862">Zinc</keyword>
<name>A0A1I4MRN6_9FIRM</name>